<proteinExistence type="inferred from homology"/>
<keyword evidence="5" id="KW-0720">Serine protease</keyword>
<dbReference type="InterPro" id="IPR036852">
    <property type="entry name" value="Peptidase_S8/S53_dom_sf"/>
</dbReference>
<comment type="similarity">
    <text evidence="1">Belongs to the peptidase S8 family.</text>
</comment>
<evidence type="ECO:0000256" key="2">
    <source>
        <dbReference type="ARBA" id="ARBA00022670"/>
    </source>
</evidence>
<evidence type="ECO:0000256" key="3">
    <source>
        <dbReference type="ARBA" id="ARBA00022729"/>
    </source>
</evidence>
<organism evidence="7 8">
    <name type="scientific">Capsicum annuum</name>
    <name type="common">Capsicum pepper</name>
    <dbReference type="NCBI Taxonomy" id="4072"/>
    <lineage>
        <taxon>Eukaryota</taxon>
        <taxon>Viridiplantae</taxon>
        <taxon>Streptophyta</taxon>
        <taxon>Embryophyta</taxon>
        <taxon>Tracheophyta</taxon>
        <taxon>Spermatophyta</taxon>
        <taxon>Magnoliopsida</taxon>
        <taxon>eudicotyledons</taxon>
        <taxon>Gunneridae</taxon>
        <taxon>Pentapetalae</taxon>
        <taxon>asterids</taxon>
        <taxon>lamiids</taxon>
        <taxon>Solanales</taxon>
        <taxon>Solanaceae</taxon>
        <taxon>Solanoideae</taxon>
        <taxon>Capsiceae</taxon>
        <taxon>Capsicum</taxon>
    </lineage>
</organism>
<dbReference type="InterPro" id="IPR041469">
    <property type="entry name" value="Subtilisin-like_FN3"/>
</dbReference>
<comment type="caution">
    <text evidence="7">The sequence shown here is derived from an EMBL/GenBank/DDBJ whole genome shotgun (WGS) entry which is preliminary data.</text>
</comment>
<dbReference type="FunFam" id="2.60.40.2310:FF:000001">
    <property type="entry name" value="Subtilisin-like protease SBT1.5"/>
    <property type="match status" value="1"/>
</dbReference>
<dbReference type="EMBL" id="AYRZ02000006">
    <property type="protein sequence ID" value="PHT79605.1"/>
    <property type="molecule type" value="Genomic_DNA"/>
</dbReference>
<dbReference type="STRING" id="4072.A0A2G2ZCJ5"/>
<sequence length="342" mass="38402">MLFFQKNGDIAECVEAVEDRGVLAYIFATVPTDQLLDVTELTRNPKPFLTVDFEQGNQIFDYYQQRISNNQDPIIKYGQTQIRDGKEAYIKVPRFSSRVPNSFAPEILKEDTMDSTSCEEHPCQPLMSQELLHSSKLHILIDLQQLSTWNEDTYKGEIFSQGGGGKLADPFDFGGGICNPNGAVDPGLIYDMDKNDYSNYLCSLRYSKDRVYNDTNYKSDAKKSSSSAGIVCPKVVPSRLDMNLPSISIPNLKDSVTIKRTVTNVGNDNSIYKLVVKPPRNVAIKVTPDVLKFNAKRKKISFKVKITSTYQRSGKFTFGSLAWSDGKNFVRIPIVVMKKVDG</sequence>
<dbReference type="GO" id="GO:0006508">
    <property type="term" value="P:proteolysis"/>
    <property type="evidence" value="ECO:0007669"/>
    <property type="project" value="UniProtKB-KW"/>
</dbReference>
<evidence type="ECO:0000313" key="8">
    <source>
        <dbReference type="Proteomes" id="UP000222542"/>
    </source>
</evidence>
<reference evidence="7 8" key="2">
    <citation type="journal article" date="2017" name="Genome Biol.">
        <title>New reference genome sequences of hot pepper reveal the massive evolution of plant disease-resistance genes by retroduplication.</title>
        <authorList>
            <person name="Kim S."/>
            <person name="Park J."/>
            <person name="Yeom S.I."/>
            <person name="Kim Y.M."/>
            <person name="Seo E."/>
            <person name="Kim K.T."/>
            <person name="Kim M.S."/>
            <person name="Lee J.M."/>
            <person name="Cheong K."/>
            <person name="Shin H.S."/>
            <person name="Kim S.B."/>
            <person name="Han K."/>
            <person name="Lee J."/>
            <person name="Park M."/>
            <person name="Lee H.A."/>
            <person name="Lee H.Y."/>
            <person name="Lee Y."/>
            <person name="Oh S."/>
            <person name="Lee J.H."/>
            <person name="Choi E."/>
            <person name="Choi E."/>
            <person name="Lee S.E."/>
            <person name="Jeon J."/>
            <person name="Kim H."/>
            <person name="Choi G."/>
            <person name="Song H."/>
            <person name="Lee J."/>
            <person name="Lee S.C."/>
            <person name="Kwon J.K."/>
            <person name="Lee H.Y."/>
            <person name="Koo N."/>
            <person name="Hong Y."/>
            <person name="Kim R.W."/>
            <person name="Kang W.H."/>
            <person name="Huh J.H."/>
            <person name="Kang B.C."/>
            <person name="Yang T.J."/>
            <person name="Lee Y.H."/>
            <person name="Bennetzen J.L."/>
            <person name="Choi D."/>
        </authorList>
    </citation>
    <scope>NUCLEOTIDE SEQUENCE [LARGE SCALE GENOMIC DNA]</scope>
    <source>
        <strain evidence="8">cv. CM334</strain>
    </source>
</reference>
<evidence type="ECO:0000259" key="6">
    <source>
        <dbReference type="Pfam" id="PF17766"/>
    </source>
</evidence>
<dbReference type="AlphaFoldDB" id="A0A2G2ZCJ5"/>
<dbReference type="GO" id="GO:0004252">
    <property type="term" value="F:serine-type endopeptidase activity"/>
    <property type="evidence" value="ECO:0007669"/>
    <property type="project" value="InterPro"/>
</dbReference>
<dbReference type="Proteomes" id="UP000222542">
    <property type="component" value="Unassembled WGS sequence"/>
</dbReference>
<keyword evidence="3" id="KW-0732">Signal</keyword>
<evidence type="ECO:0000256" key="1">
    <source>
        <dbReference type="ARBA" id="ARBA00011073"/>
    </source>
</evidence>
<keyword evidence="2" id="KW-0645">Protease</keyword>
<name>A0A2G2ZCJ5_CAPAN</name>
<dbReference type="PANTHER" id="PTHR10795">
    <property type="entry name" value="PROPROTEIN CONVERTASE SUBTILISIN/KEXIN"/>
    <property type="match status" value="1"/>
</dbReference>
<reference evidence="7 8" key="1">
    <citation type="journal article" date="2014" name="Nat. Genet.">
        <title>Genome sequence of the hot pepper provides insights into the evolution of pungency in Capsicum species.</title>
        <authorList>
            <person name="Kim S."/>
            <person name="Park M."/>
            <person name="Yeom S.I."/>
            <person name="Kim Y.M."/>
            <person name="Lee J.M."/>
            <person name="Lee H.A."/>
            <person name="Seo E."/>
            <person name="Choi J."/>
            <person name="Cheong K."/>
            <person name="Kim K.T."/>
            <person name="Jung K."/>
            <person name="Lee G.W."/>
            <person name="Oh S.K."/>
            <person name="Bae C."/>
            <person name="Kim S.B."/>
            <person name="Lee H.Y."/>
            <person name="Kim S.Y."/>
            <person name="Kim M.S."/>
            <person name="Kang B.C."/>
            <person name="Jo Y.D."/>
            <person name="Yang H.B."/>
            <person name="Jeong H.J."/>
            <person name="Kang W.H."/>
            <person name="Kwon J.K."/>
            <person name="Shin C."/>
            <person name="Lim J.Y."/>
            <person name="Park J.H."/>
            <person name="Huh J.H."/>
            <person name="Kim J.S."/>
            <person name="Kim B.D."/>
            <person name="Cohen O."/>
            <person name="Paran I."/>
            <person name="Suh M.C."/>
            <person name="Lee S.B."/>
            <person name="Kim Y.K."/>
            <person name="Shin Y."/>
            <person name="Noh S.J."/>
            <person name="Park J."/>
            <person name="Seo Y.S."/>
            <person name="Kwon S.Y."/>
            <person name="Kim H.A."/>
            <person name="Park J.M."/>
            <person name="Kim H.J."/>
            <person name="Choi S.B."/>
            <person name="Bosland P.W."/>
            <person name="Reeves G."/>
            <person name="Jo S.H."/>
            <person name="Lee B.W."/>
            <person name="Cho H.T."/>
            <person name="Choi H.S."/>
            <person name="Lee M.S."/>
            <person name="Yu Y."/>
            <person name="Do Choi Y."/>
            <person name="Park B.S."/>
            <person name="van Deynze A."/>
            <person name="Ashrafi H."/>
            <person name="Hill T."/>
            <person name="Kim W.T."/>
            <person name="Pai H.S."/>
            <person name="Ahn H.K."/>
            <person name="Yeam I."/>
            <person name="Giovannoni J.J."/>
            <person name="Rose J.K."/>
            <person name="Sorensen I."/>
            <person name="Lee S.J."/>
            <person name="Kim R.W."/>
            <person name="Choi I.Y."/>
            <person name="Choi B.S."/>
            <person name="Lim J.S."/>
            <person name="Lee Y.H."/>
            <person name="Choi D."/>
        </authorList>
    </citation>
    <scope>NUCLEOTIDE SEQUENCE [LARGE SCALE GENOMIC DNA]</scope>
    <source>
        <strain evidence="8">cv. CM334</strain>
    </source>
</reference>
<dbReference type="Gene3D" id="2.60.40.2310">
    <property type="match status" value="1"/>
</dbReference>
<keyword evidence="4" id="KW-0378">Hydrolase</keyword>
<keyword evidence="8" id="KW-1185">Reference proteome</keyword>
<feature type="domain" description="Subtilisin-like protease fibronectin type-III" evidence="6">
    <location>
        <begin position="241"/>
        <end position="336"/>
    </location>
</feature>
<protein>
    <recommendedName>
        <fullName evidence="6">Subtilisin-like protease fibronectin type-III domain-containing protein</fullName>
    </recommendedName>
</protein>
<accession>A0A2G2ZCJ5</accession>
<evidence type="ECO:0000256" key="4">
    <source>
        <dbReference type="ARBA" id="ARBA00022801"/>
    </source>
</evidence>
<dbReference type="Pfam" id="PF17766">
    <property type="entry name" value="fn3_6"/>
    <property type="match status" value="1"/>
</dbReference>
<gene>
    <name evidence="7" type="ORF">T459_17657</name>
</gene>
<evidence type="ECO:0000256" key="5">
    <source>
        <dbReference type="ARBA" id="ARBA00022825"/>
    </source>
</evidence>
<dbReference type="InterPro" id="IPR045051">
    <property type="entry name" value="SBT"/>
</dbReference>
<dbReference type="Gene3D" id="3.40.50.200">
    <property type="entry name" value="Peptidase S8/S53 domain"/>
    <property type="match status" value="1"/>
</dbReference>
<evidence type="ECO:0000313" key="7">
    <source>
        <dbReference type="EMBL" id="PHT79605.1"/>
    </source>
</evidence>
<dbReference type="Gramene" id="PHT79605">
    <property type="protein sequence ID" value="PHT79605"/>
    <property type="gene ID" value="T459_17657"/>
</dbReference>